<dbReference type="Pfam" id="PF13561">
    <property type="entry name" value="adh_short_C2"/>
    <property type="match status" value="1"/>
</dbReference>
<evidence type="ECO:0000256" key="1">
    <source>
        <dbReference type="ARBA" id="ARBA00006484"/>
    </source>
</evidence>
<comment type="caution">
    <text evidence="3">The sequence shown here is derived from an EMBL/GenBank/DDBJ whole genome shotgun (WGS) entry which is preliminary data.</text>
</comment>
<organism evidence="3 4">
    <name type="scientific">Undibacter mobilis</name>
    <dbReference type="NCBI Taxonomy" id="2292256"/>
    <lineage>
        <taxon>Bacteria</taxon>
        <taxon>Pseudomonadati</taxon>
        <taxon>Pseudomonadota</taxon>
        <taxon>Alphaproteobacteria</taxon>
        <taxon>Hyphomicrobiales</taxon>
        <taxon>Nitrobacteraceae</taxon>
        <taxon>Undibacter</taxon>
    </lineage>
</organism>
<comment type="similarity">
    <text evidence="1">Belongs to the short-chain dehydrogenases/reductases (SDR) family.</text>
</comment>
<dbReference type="OrthoDB" id="20590at2"/>
<protein>
    <submittedName>
        <fullName evidence="3">SDR family NAD(P)-dependent oxidoreductase</fullName>
    </submittedName>
</protein>
<dbReference type="AlphaFoldDB" id="A0A371B7H7"/>
<dbReference type="PROSITE" id="PS00061">
    <property type="entry name" value="ADH_SHORT"/>
    <property type="match status" value="1"/>
</dbReference>
<evidence type="ECO:0000256" key="2">
    <source>
        <dbReference type="ARBA" id="ARBA00023002"/>
    </source>
</evidence>
<dbReference type="PRINTS" id="PR00080">
    <property type="entry name" value="SDRFAMILY"/>
</dbReference>
<evidence type="ECO:0000313" key="3">
    <source>
        <dbReference type="EMBL" id="RDV03403.1"/>
    </source>
</evidence>
<dbReference type="SUPFAM" id="SSF51735">
    <property type="entry name" value="NAD(P)-binding Rossmann-fold domains"/>
    <property type="match status" value="1"/>
</dbReference>
<dbReference type="Gene3D" id="3.40.50.720">
    <property type="entry name" value="NAD(P)-binding Rossmann-like Domain"/>
    <property type="match status" value="1"/>
</dbReference>
<dbReference type="RefSeq" id="WP_115515427.1">
    <property type="nucleotide sequence ID" value="NZ_QRGO01000001.1"/>
</dbReference>
<name>A0A371B7H7_9BRAD</name>
<dbReference type="PRINTS" id="PR00081">
    <property type="entry name" value="GDHRDH"/>
</dbReference>
<gene>
    <name evidence="3" type="ORF">DXH78_01625</name>
</gene>
<accession>A0A371B7H7</accession>
<dbReference type="Proteomes" id="UP000263993">
    <property type="component" value="Unassembled WGS sequence"/>
</dbReference>
<dbReference type="InterPro" id="IPR020904">
    <property type="entry name" value="Sc_DH/Rdtase_CS"/>
</dbReference>
<keyword evidence="4" id="KW-1185">Reference proteome</keyword>
<dbReference type="PANTHER" id="PTHR43639">
    <property type="entry name" value="OXIDOREDUCTASE, SHORT-CHAIN DEHYDROGENASE/REDUCTASE FAMILY (AFU_ORTHOLOGUE AFUA_5G02870)"/>
    <property type="match status" value="1"/>
</dbReference>
<dbReference type="CDD" id="cd05233">
    <property type="entry name" value="SDR_c"/>
    <property type="match status" value="1"/>
</dbReference>
<dbReference type="EMBL" id="QRGO01000001">
    <property type="protein sequence ID" value="RDV03403.1"/>
    <property type="molecule type" value="Genomic_DNA"/>
</dbReference>
<dbReference type="PANTHER" id="PTHR43639:SF1">
    <property type="entry name" value="SHORT-CHAIN DEHYDROGENASE_REDUCTASE FAMILY PROTEIN"/>
    <property type="match status" value="1"/>
</dbReference>
<sequence>MQEVVIVTGASSGIGAATARMLGAAGAHVVVNYNSSKELADGVVADVVKLGGKAIAVKANMGSEADIVRMFEECDKAFGPLTGLVNNAGVNGTNHRSADTYDFQEAMDIYAVNAIGVLICCREGIKRMSTKFGGKGGSIVNISSIGALTGSPGRFIHYAGSKAAVDTMTKGLAVEVARDGVRVNSIRPGMVDTPIHAKAGQADRVKEFAAKNPLGRAGRPEEVAEAIIWLLSNKASLVTGAVLDVMGAQR</sequence>
<proteinExistence type="inferred from homology"/>
<reference evidence="4" key="1">
    <citation type="submission" date="2018-08" db="EMBL/GenBank/DDBJ databases">
        <authorList>
            <person name="Kim S.-J."/>
            <person name="Jung G.-Y."/>
        </authorList>
    </citation>
    <scope>NUCLEOTIDE SEQUENCE [LARGE SCALE GENOMIC DNA]</scope>
    <source>
        <strain evidence="4">GY_H</strain>
    </source>
</reference>
<keyword evidence="2" id="KW-0560">Oxidoreductase</keyword>
<dbReference type="InterPro" id="IPR036291">
    <property type="entry name" value="NAD(P)-bd_dom_sf"/>
</dbReference>
<evidence type="ECO:0000313" key="4">
    <source>
        <dbReference type="Proteomes" id="UP000263993"/>
    </source>
</evidence>
<dbReference type="InterPro" id="IPR002347">
    <property type="entry name" value="SDR_fam"/>
</dbReference>
<dbReference type="GO" id="GO:0016491">
    <property type="term" value="F:oxidoreductase activity"/>
    <property type="evidence" value="ECO:0007669"/>
    <property type="project" value="UniProtKB-KW"/>
</dbReference>
<dbReference type="FunFam" id="3.40.50.720:FF:000084">
    <property type="entry name" value="Short-chain dehydrogenase reductase"/>
    <property type="match status" value="1"/>
</dbReference>